<evidence type="ECO:0000256" key="2">
    <source>
        <dbReference type="SAM" id="Phobius"/>
    </source>
</evidence>
<organism evidence="3 4">
    <name type="scientific">Candidatus Magasanikbacteria bacterium RIFCSPLOWO2_02_FULL_44_11</name>
    <dbReference type="NCBI Taxonomy" id="1798689"/>
    <lineage>
        <taxon>Bacteria</taxon>
        <taxon>Candidatus Magasanikiibacteriota</taxon>
    </lineage>
</organism>
<evidence type="ECO:0000313" key="4">
    <source>
        <dbReference type="Proteomes" id="UP000178726"/>
    </source>
</evidence>
<feature type="compositionally biased region" description="Basic and acidic residues" evidence="1">
    <location>
        <begin position="19"/>
        <end position="29"/>
    </location>
</feature>
<dbReference type="AlphaFoldDB" id="A0A1F6NAM9"/>
<sequence length="389" mass="42078">MADDPLVVNNQPGPGGITGEKKLKPDKLTIDNVSDNIQARREGDDTIVVDFKNLEKTDSTRATKTKSSQTGTPPPKSGSTDSTNPSPAQDASEDGDGKNNKKKEDERNDSPSVRPKTINNDEQQAASKALARDRQKQPDQAAENAPNQKIAAPKEEANPDNLMKGDLGKGEIGEGPSRVPAGAPPELSPADQSNAAANNASQTQSDQRQQQMTQLQQQEAQIKDSIQSMKGTILSGKWMRLLRKIPLVRNIVSKLESTAKKGVKAAIQALEKIKFLAKTAKTMVAIGEVWVNYFKMLASLCGTGIGIIIAIIIALPGLFFVTILAIIFPQGVSKTARLINSFIKEIDTILKPLKKFYNTTEQKKASLLKVRQLMASVQNTRIEPPPGPS</sequence>
<accession>A0A1F6NAM9</accession>
<keyword evidence="2" id="KW-0472">Membrane</keyword>
<dbReference type="STRING" id="1798689.A3I29_03385"/>
<name>A0A1F6NAM9_9BACT</name>
<feature type="compositionally biased region" description="Low complexity" evidence="1">
    <location>
        <begin position="190"/>
        <end position="220"/>
    </location>
</feature>
<evidence type="ECO:0000256" key="1">
    <source>
        <dbReference type="SAM" id="MobiDB-lite"/>
    </source>
</evidence>
<keyword evidence="2" id="KW-1133">Transmembrane helix</keyword>
<comment type="caution">
    <text evidence="3">The sequence shown here is derived from an EMBL/GenBank/DDBJ whole genome shotgun (WGS) entry which is preliminary data.</text>
</comment>
<protein>
    <submittedName>
        <fullName evidence="3">Uncharacterized protein</fullName>
    </submittedName>
</protein>
<reference evidence="3 4" key="1">
    <citation type="journal article" date="2016" name="Nat. Commun.">
        <title>Thousands of microbial genomes shed light on interconnected biogeochemical processes in an aquifer system.</title>
        <authorList>
            <person name="Anantharaman K."/>
            <person name="Brown C.T."/>
            <person name="Hug L.A."/>
            <person name="Sharon I."/>
            <person name="Castelle C.J."/>
            <person name="Probst A.J."/>
            <person name="Thomas B.C."/>
            <person name="Singh A."/>
            <person name="Wilkins M.J."/>
            <person name="Karaoz U."/>
            <person name="Brodie E.L."/>
            <person name="Williams K.H."/>
            <person name="Hubbard S.S."/>
            <person name="Banfield J.F."/>
        </authorList>
    </citation>
    <scope>NUCLEOTIDE SEQUENCE [LARGE SCALE GENOMIC DNA]</scope>
</reference>
<dbReference type="Proteomes" id="UP000178726">
    <property type="component" value="Unassembled WGS sequence"/>
</dbReference>
<feature type="transmembrane region" description="Helical" evidence="2">
    <location>
        <begin position="305"/>
        <end position="328"/>
    </location>
</feature>
<feature type="compositionally biased region" description="Basic and acidic residues" evidence="1">
    <location>
        <begin position="95"/>
        <end position="109"/>
    </location>
</feature>
<feature type="compositionally biased region" description="Polar residues" evidence="1">
    <location>
        <begin position="62"/>
        <end position="89"/>
    </location>
</feature>
<evidence type="ECO:0000313" key="3">
    <source>
        <dbReference type="EMBL" id="OGH80911.1"/>
    </source>
</evidence>
<gene>
    <name evidence="3" type="ORF">A3I29_03385</name>
</gene>
<dbReference type="EMBL" id="MFQK01000017">
    <property type="protein sequence ID" value="OGH80911.1"/>
    <property type="molecule type" value="Genomic_DNA"/>
</dbReference>
<keyword evidence="2" id="KW-0812">Transmembrane</keyword>
<feature type="compositionally biased region" description="Basic and acidic residues" evidence="1">
    <location>
        <begin position="52"/>
        <end position="61"/>
    </location>
</feature>
<proteinExistence type="predicted"/>
<feature type="compositionally biased region" description="Polar residues" evidence="1">
    <location>
        <begin position="117"/>
        <end position="126"/>
    </location>
</feature>
<feature type="region of interest" description="Disordered" evidence="1">
    <location>
        <begin position="1"/>
        <end position="221"/>
    </location>
</feature>